<dbReference type="CDD" id="cd06170">
    <property type="entry name" value="LuxR_C_like"/>
    <property type="match status" value="1"/>
</dbReference>
<dbReference type="InterPro" id="IPR016032">
    <property type="entry name" value="Sig_transdc_resp-reg_C-effctor"/>
</dbReference>
<keyword evidence="1 3" id="KW-0597">Phosphoprotein</keyword>
<dbReference type="CDD" id="cd17535">
    <property type="entry name" value="REC_NarL-like"/>
    <property type="match status" value="1"/>
</dbReference>
<dbReference type="InterPro" id="IPR000792">
    <property type="entry name" value="Tscrpt_reg_LuxR_C"/>
</dbReference>
<dbReference type="PROSITE" id="PS50110">
    <property type="entry name" value="RESPONSE_REGULATORY"/>
    <property type="match status" value="1"/>
</dbReference>
<dbReference type="InterPro" id="IPR036388">
    <property type="entry name" value="WH-like_DNA-bd_sf"/>
</dbReference>
<dbReference type="InterPro" id="IPR011006">
    <property type="entry name" value="CheY-like_superfamily"/>
</dbReference>
<dbReference type="SUPFAM" id="SSF46894">
    <property type="entry name" value="C-terminal effector domain of the bipartite response regulators"/>
    <property type="match status" value="1"/>
</dbReference>
<feature type="modified residue" description="4-aspartylphosphate" evidence="3">
    <location>
        <position position="57"/>
    </location>
</feature>
<accession>Q2SAW6</accession>
<evidence type="ECO:0000256" key="1">
    <source>
        <dbReference type="ARBA" id="ARBA00022553"/>
    </source>
</evidence>
<feature type="domain" description="HTH luxR-type" evidence="4">
    <location>
        <begin position="133"/>
        <end position="197"/>
    </location>
</feature>
<dbReference type="PANTHER" id="PTHR45566">
    <property type="entry name" value="HTH-TYPE TRANSCRIPTIONAL REGULATOR YHJB-RELATED"/>
    <property type="match status" value="1"/>
</dbReference>
<dbReference type="Pfam" id="PF00196">
    <property type="entry name" value="GerE"/>
    <property type="match status" value="1"/>
</dbReference>
<dbReference type="Gene3D" id="3.40.50.2300">
    <property type="match status" value="1"/>
</dbReference>
<dbReference type="Pfam" id="PF00072">
    <property type="entry name" value="Response_reg"/>
    <property type="match status" value="1"/>
</dbReference>
<evidence type="ECO:0000313" key="6">
    <source>
        <dbReference type="EMBL" id="ABC32208.1"/>
    </source>
</evidence>
<feature type="domain" description="Response regulatory" evidence="5">
    <location>
        <begin position="5"/>
        <end position="122"/>
    </location>
</feature>
<evidence type="ECO:0000313" key="7">
    <source>
        <dbReference type="Proteomes" id="UP000000238"/>
    </source>
</evidence>
<dbReference type="InterPro" id="IPR051015">
    <property type="entry name" value="EvgA-like"/>
</dbReference>
<dbReference type="OrthoDB" id="7569831at2"/>
<keyword evidence="2 6" id="KW-0238">DNA-binding</keyword>
<evidence type="ECO:0000259" key="5">
    <source>
        <dbReference type="PROSITE" id="PS50110"/>
    </source>
</evidence>
<gene>
    <name evidence="6" type="ordered locus">HCH_05548</name>
</gene>
<organism evidence="6 7">
    <name type="scientific">Hahella chejuensis (strain KCTC 2396)</name>
    <dbReference type="NCBI Taxonomy" id="349521"/>
    <lineage>
        <taxon>Bacteria</taxon>
        <taxon>Pseudomonadati</taxon>
        <taxon>Pseudomonadota</taxon>
        <taxon>Gammaproteobacteria</taxon>
        <taxon>Oceanospirillales</taxon>
        <taxon>Hahellaceae</taxon>
        <taxon>Hahella</taxon>
    </lineage>
</organism>
<dbReference type="PRINTS" id="PR00038">
    <property type="entry name" value="HTHLUXR"/>
</dbReference>
<dbReference type="HOGENOM" id="CLU_000445_90_8_6"/>
<dbReference type="Gene3D" id="1.10.10.10">
    <property type="entry name" value="Winged helix-like DNA-binding domain superfamily/Winged helix DNA-binding domain"/>
    <property type="match status" value="1"/>
</dbReference>
<reference evidence="6 7" key="1">
    <citation type="journal article" date="2005" name="Nucleic Acids Res.">
        <title>Genomic blueprint of Hahella chejuensis, a marine microbe producing an algicidal agent.</title>
        <authorList>
            <person name="Jeong H."/>
            <person name="Yim J.H."/>
            <person name="Lee C."/>
            <person name="Choi S.-H."/>
            <person name="Park Y.K."/>
            <person name="Yoon S.H."/>
            <person name="Hur C.-G."/>
            <person name="Kang H.-Y."/>
            <person name="Kim D."/>
            <person name="Lee H.H."/>
            <person name="Park K.H."/>
            <person name="Park S.-H."/>
            <person name="Park H.-S."/>
            <person name="Lee H.K."/>
            <person name="Oh T.K."/>
            <person name="Kim J.F."/>
        </authorList>
    </citation>
    <scope>NUCLEOTIDE SEQUENCE [LARGE SCALE GENOMIC DNA]</scope>
    <source>
        <strain evidence="6 7">KCTC 2396</strain>
    </source>
</reference>
<dbReference type="EMBL" id="CP000155">
    <property type="protein sequence ID" value="ABC32208.1"/>
    <property type="molecule type" value="Genomic_DNA"/>
</dbReference>
<evidence type="ECO:0000256" key="2">
    <source>
        <dbReference type="ARBA" id="ARBA00023125"/>
    </source>
</evidence>
<dbReference type="RefSeq" id="WP_011399271.1">
    <property type="nucleotide sequence ID" value="NC_007645.1"/>
</dbReference>
<keyword evidence="7" id="KW-1185">Reference proteome</keyword>
<dbReference type="KEGG" id="hch:HCH_05548"/>
<proteinExistence type="predicted"/>
<dbReference type="InterPro" id="IPR058245">
    <property type="entry name" value="NreC/VraR/RcsB-like_REC"/>
</dbReference>
<dbReference type="STRING" id="349521.HCH_05548"/>
<name>Q2SAW6_HAHCH</name>
<dbReference type="AlphaFoldDB" id="Q2SAW6"/>
<evidence type="ECO:0000256" key="3">
    <source>
        <dbReference type="PROSITE-ProRule" id="PRU00169"/>
    </source>
</evidence>
<dbReference type="GO" id="GO:0006355">
    <property type="term" value="P:regulation of DNA-templated transcription"/>
    <property type="evidence" value="ECO:0007669"/>
    <property type="project" value="InterPro"/>
</dbReference>
<dbReference type="eggNOG" id="COG2197">
    <property type="taxonomic scope" value="Bacteria"/>
</dbReference>
<evidence type="ECO:0000259" key="4">
    <source>
        <dbReference type="PROSITE" id="PS50043"/>
    </source>
</evidence>
<dbReference type="Proteomes" id="UP000000238">
    <property type="component" value="Chromosome"/>
</dbReference>
<dbReference type="SUPFAM" id="SSF52172">
    <property type="entry name" value="CheY-like"/>
    <property type="match status" value="1"/>
</dbReference>
<dbReference type="PANTHER" id="PTHR45566:SF2">
    <property type="entry name" value="NARL SUBFAMILY"/>
    <property type="match status" value="1"/>
</dbReference>
<dbReference type="SMART" id="SM00421">
    <property type="entry name" value="HTH_LUXR"/>
    <property type="match status" value="1"/>
</dbReference>
<dbReference type="GO" id="GO:0003677">
    <property type="term" value="F:DNA binding"/>
    <property type="evidence" value="ECO:0007669"/>
    <property type="project" value="UniProtKB-KW"/>
</dbReference>
<sequence>MMASKILIAEDHDLYRDGLRHLVMEIFPDAKIVEASDFYTASEQLILHPDLSLLILDIQLPGTQRLDGVKQLRSAYPLLPIVVVSALEMGPNVQNVMALGVNGFIAKSAKKHEMQEGLLAILRGELVTVTQCHDQLPSFSPRHLETLEYLTQGLSNKEIAKNLGISDITVRQYVSDIIDHLGVENRTQAVMAAKKRGIIID</sequence>
<dbReference type="PROSITE" id="PS50043">
    <property type="entry name" value="HTH_LUXR_2"/>
    <property type="match status" value="1"/>
</dbReference>
<dbReference type="SMART" id="SM00448">
    <property type="entry name" value="REC"/>
    <property type="match status" value="1"/>
</dbReference>
<dbReference type="InterPro" id="IPR001789">
    <property type="entry name" value="Sig_transdc_resp-reg_receiver"/>
</dbReference>
<protein>
    <submittedName>
        <fullName evidence="6">Response regulator containing a CheY-like receiver domain and an HTH DNA-binding domain</fullName>
    </submittedName>
</protein>
<dbReference type="GO" id="GO:0000160">
    <property type="term" value="P:phosphorelay signal transduction system"/>
    <property type="evidence" value="ECO:0007669"/>
    <property type="project" value="InterPro"/>
</dbReference>